<feature type="transmembrane region" description="Helical" evidence="1">
    <location>
        <begin position="7"/>
        <end position="28"/>
    </location>
</feature>
<feature type="transmembrane region" description="Helical" evidence="1">
    <location>
        <begin position="331"/>
        <end position="350"/>
    </location>
</feature>
<feature type="transmembrane region" description="Helical" evidence="1">
    <location>
        <begin position="263"/>
        <end position="285"/>
    </location>
</feature>
<organism evidence="2 3">
    <name type="scientific">Candidatus Woesebacteria bacterium RIFCSPHIGHO2_01_FULL_39_28</name>
    <dbReference type="NCBI Taxonomy" id="1802496"/>
    <lineage>
        <taxon>Bacteria</taxon>
        <taxon>Candidatus Woeseibacteriota</taxon>
    </lineage>
</organism>
<feature type="transmembrane region" description="Helical" evidence="1">
    <location>
        <begin position="199"/>
        <end position="214"/>
    </location>
</feature>
<comment type="caution">
    <text evidence="2">The sequence shown here is derived from an EMBL/GenBank/DDBJ whole genome shotgun (WGS) entry which is preliminary data.</text>
</comment>
<feature type="transmembrane region" description="Helical" evidence="1">
    <location>
        <begin position="178"/>
        <end position="193"/>
    </location>
</feature>
<feature type="transmembrane region" description="Helical" evidence="1">
    <location>
        <begin position="96"/>
        <end position="119"/>
    </location>
</feature>
<sequence>MKAKVFFLSNLIIFLALSLGFSLLWWFWLGKNYIFATSPIGGDYFNALTYANFFKNHLSLPPLGWLPFWNEGSPIIGGYPWLAFYLIYPLTKIFDIASAMEIFGAFSIYLFLIFSLILFKLVSKNWLIAVTLILVLAATKATYYQLTVGGFLSAASAQWYLPLILIFIYLYKERKKRAFFILASIFSGLSLLHHAPTSLIMIFTPVLIVSTFNLKIREVCLFILLSVIIGSMGLYSAALQAFMGSGTGVCVSPECWGVYPRHLTTWMNVLAPTSAISIITLALVAKFFKKSTNLKLGFSYLASLSVIVIYSLAAYLKIINGIANVIFPTRTFWAANLFILLTGASFFRSIDKVFHKISLIASVFFSVLIITLIFSTKFDLPKDYVNSDPSYIASLIVPKYKTGDISKIVPPSIPVNDFNWRMDTFDDRITHWWNYAYSMPSVRGYSNHPLGIHNDWQYFLQASTREPDEKNPEVTYNRALFLLDAFGVGFHENSVASYPNSILSDEKIMKRVGESGLYKILQEYVTPIIYPTNSPAVFFVGDSAEYENFIRVLAMVNFSSRVLIPVKGPDNIDKLTNNDLEIFKALVIYKASGKNWGRINEFTKKGGKVFVEKGENNILYETVQNNDFIKAVQFKEILLALIQNPTVTSLYNVQRPNPGEININAKNATGIYFKENYDTGWIAYLTTKDQKLKAKIYKAGLDFMYVPVAVTNSNVVISYKGNFVAWFLFIITLISISISFLYILIPNLFHHSHKKIKSKTLNWLKREELDY</sequence>
<reference evidence="2 3" key="1">
    <citation type="journal article" date="2016" name="Nat. Commun.">
        <title>Thousands of microbial genomes shed light on interconnected biogeochemical processes in an aquifer system.</title>
        <authorList>
            <person name="Anantharaman K."/>
            <person name="Brown C.T."/>
            <person name="Hug L.A."/>
            <person name="Sharon I."/>
            <person name="Castelle C.J."/>
            <person name="Probst A.J."/>
            <person name="Thomas B.C."/>
            <person name="Singh A."/>
            <person name="Wilkins M.J."/>
            <person name="Karaoz U."/>
            <person name="Brodie E.L."/>
            <person name="Williams K.H."/>
            <person name="Hubbard S.S."/>
            <person name="Banfield J.F."/>
        </authorList>
    </citation>
    <scope>NUCLEOTIDE SEQUENCE [LARGE SCALE GENOMIC DNA]</scope>
</reference>
<accession>A0A1F7YK74</accession>
<feature type="transmembrane region" description="Helical" evidence="1">
    <location>
        <begin position="150"/>
        <end position="171"/>
    </location>
</feature>
<evidence type="ECO:0000256" key="1">
    <source>
        <dbReference type="SAM" id="Phobius"/>
    </source>
</evidence>
<feature type="transmembrane region" description="Helical" evidence="1">
    <location>
        <begin position="297"/>
        <end position="319"/>
    </location>
</feature>
<dbReference type="AlphaFoldDB" id="A0A1F7YK74"/>
<keyword evidence="1" id="KW-0812">Transmembrane</keyword>
<proteinExistence type="predicted"/>
<dbReference type="EMBL" id="MGGI01000009">
    <property type="protein sequence ID" value="OGM26998.1"/>
    <property type="molecule type" value="Genomic_DNA"/>
</dbReference>
<feature type="transmembrane region" description="Helical" evidence="1">
    <location>
        <begin position="221"/>
        <end position="243"/>
    </location>
</feature>
<evidence type="ECO:0000313" key="3">
    <source>
        <dbReference type="Proteomes" id="UP000178851"/>
    </source>
</evidence>
<keyword evidence="1" id="KW-1133">Transmembrane helix</keyword>
<protein>
    <recommendedName>
        <fullName evidence="4">Membrane protein 6-pyruvoyl-tetrahydropterin synthase-related domain-containing protein</fullName>
    </recommendedName>
</protein>
<feature type="transmembrane region" description="Helical" evidence="1">
    <location>
        <begin position="126"/>
        <end position="144"/>
    </location>
</feature>
<gene>
    <name evidence="2" type="ORF">A2627_02415</name>
</gene>
<feature type="transmembrane region" description="Helical" evidence="1">
    <location>
        <begin position="357"/>
        <end position="375"/>
    </location>
</feature>
<feature type="transmembrane region" description="Helical" evidence="1">
    <location>
        <begin position="723"/>
        <end position="745"/>
    </location>
</feature>
<name>A0A1F7YK74_9BACT</name>
<evidence type="ECO:0000313" key="2">
    <source>
        <dbReference type="EMBL" id="OGM26998.1"/>
    </source>
</evidence>
<keyword evidence="1" id="KW-0472">Membrane</keyword>
<evidence type="ECO:0008006" key="4">
    <source>
        <dbReference type="Google" id="ProtNLM"/>
    </source>
</evidence>
<dbReference type="Proteomes" id="UP000178851">
    <property type="component" value="Unassembled WGS sequence"/>
</dbReference>